<reference evidence="2" key="1">
    <citation type="submission" date="2015-09" db="EMBL/GenBank/DDBJ databases">
        <title>Whole genome sequence of Pseudomonas fluorescens FW300-N2E3.</title>
        <authorList>
            <person name="Ray J."/>
            <person name="Melnyk R."/>
            <person name="Deutschbauer A."/>
        </authorList>
    </citation>
    <scope>NUCLEOTIDE SEQUENCE [LARGE SCALE GENOMIC DNA]</scope>
    <source>
        <strain evidence="2">FW300-N2E3</strain>
    </source>
</reference>
<gene>
    <name evidence="1" type="ORF">AO353_22525</name>
</gene>
<dbReference type="EMBL" id="CP012830">
    <property type="protein sequence ID" value="ALI03710.1"/>
    <property type="molecule type" value="Genomic_DNA"/>
</dbReference>
<organism evidence="1 2">
    <name type="scientific">Pseudomonas fluorescens</name>
    <dbReference type="NCBI Taxonomy" id="294"/>
    <lineage>
        <taxon>Bacteria</taxon>
        <taxon>Pseudomonadati</taxon>
        <taxon>Pseudomonadota</taxon>
        <taxon>Gammaproteobacteria</taxon>
        <taxon>Pseudomonadales</taxon>
        <taxon>Pseudomonadaceae</taxon>
        <taxon>Pseudomonas</taxon>
    </lineage>
</organism>
<dbReference type="OrthoDB" id="7002723at2"/>
<dbReference type="RefSeq" id="WP_054596954.1">
    <property type="nucleotide sequence ID" value="NZ_CP012830.1"/>
</dbReference>
<sequence>MVQRRRHHISQISLRLEGLRANLSQFKQDELEIQETLRGSPALEIEKALDEAFDEIRESINHTEELLNALVQEAERGRETQASQEAG</sequence>
<protein>
    <submittedName>
        <fullName evidence="1">Uncharacterized protein</fullName>
    </submittedName>
</protein>
<accession>A0A0N9VT08</accession>
<reference evidence="1 2" key="2">
    <citation type="journal article" date="2018" name="Nature">
        <title>Mutant phenotypes for thousands of bacterial genes of unknown function.</title>
        <authorList>
            <person name="Price M.N."/>
            <person name="Wetmore K.M."/>
            <person name="Waters R.J."/>
            <person name="Callaghan M."/>
            <person name="Ray J."/>
            <person name="Liu H."/>
            <person name="Kuehl J.V."/>
            <person name="Melnyk R.A."/>
            <person name="Lamson J.S."/>
            <person name="Suh Y."/>
            <person name="Carlson H.K."/>
            <person name="Esquivel Z."/>
            <person name="Sadeeshkumar H."/>
            <person name="Chakraborty R."/>
            <person name="Zane G.M."/>
            <person name="Rubin B.E."/>
            <person name="Wall J.D."/>
            <person name="Visel A."/>
            <person name="Bristow J."/>
            <person name="Blow M.J."/>
            <person name="Arkin A.P."/>
            <person name="Deutschbauer A.M."/>
        </authorList>
    </citation>
    <scope>NUCLEOTIDE SEQUENCE [LARGE SCALE GENOMIC DNA]</scope>
    <source>
        <strain evidence="1 2">FW300-N2E3</strain>
    </source>
</reference>
<name>A0A0N9VT08_PSEFL</name>
<dbReference type="AlphaFoldDB" id="A0A0N9VT08"/>
<evidence type="ECO:0000313" key="2">
    <source>
        <dbReference type="Proteomes" id="UP000066487"/>
    </source>
</evidence>
<proteinExistence type="predicted"/>
<dbReference type="Proteomes" id="UP000066487">
    <property type="component" value="Chromosome"/>
</dbReference>
<evidence type="ECO:0000313" key="1">
    <source>
        <dbReference type="EMBL" id="ALI03710.1"/>
    </source>
</evidence>